<dbReference type="NCBIfam" id="TIGR02035">
    <property type="entry name" value="D_Ser_am_lyase"/>
    <property type="match status" value="1"/>
</dbReference>
<dbReference type="GO" id="GO:0009097">
    <property type="term" value="P:isoleucine biosynthetic process"/>
    <property type="evidence" value="ECO:0007669"/>
    <property type="project" value="TreeGrafter"/>
</dbReference>
<dbReference type="InterPro" id="IPR036052">
    <property type="entry name" value="TrpB-like_PALP_sf"/>
</dbReference>
<evidence type="ECO:0000313" key="7">
    <source>
        <dbReference type="Proteomes" id="UP000295416"/>
    </source>
</evidence>
<dbReference type="HAMAP" id="MF_01030">
    <property type="entry name" value="D_Ser_dehydrat"/>
    <property type="match status" value="1"/>
</dbReference>
<dbReference type="EC" id="4.3.1.18" evidence="4"/>
<dbReference type="Pfam" id="PF00291">
    <property type="entry name" value="PALP"/>
    <property type="match status" value="1"/>
</dbReference>
<evidence type="ECO:0000259" key="5">
    <source>
        <dbReference type="Pfam" id="PF00291"/>
    </source>
</evidence>
<organism evidence="6 7">
    <name type="scientific">Scopulibacillus darangshiensis</name>
    <dbReference type="NCBI Taxonomy" id="442528"/>
    <lineage>
        <taxon>Bacteria</taxon>
        <taxon>Bacillati</taxon>
        <taxon>Bacillota</taxon>
        <taxon>Bacilli</taxon>
        <taxon>Bacillales</taxon>
        <taxon>Sporolactobacillaceae</taxon>
        <taxon>Scopulibacillus</taxon>
    </lineage>
</organism>
<dbReference type="RefSeq" id="WP_424511383.1">
    <property type="nucleotide sequence ID" value="NZ_SLXK01000033.1"/>
</dbReference>
<dbReference type="NCBIfam" id="NF002823">
    <property type="entry name" value="PRK02991.1"/>
    <property type="match status" value="1"/>
</dbReference>
<dbReference type="SUPFAM" id="SSF53686">
    <property type="entry name" value="Tryptophan synthase beta subunit-like PLP-dependent enzymes"/>
    <property type="match status" value="1"/>
</dbReference>
<dbReference type="Gene3D" id="3.40.50.1100">
    <property type="match status" value="2"/>
</dbReference>
<reference evidence="6 7" key="1">
    <citation type="submission" date="2019-03" db="EMBL/GenBank/DDBJ databases">
        <title>Genomic Encyclopedia of Type Strains, Phase IV (KMG-IV): sequencing the most valuable type-strain genomes for metagenomic binning, comparative biology and taxonomic classification.</title>
        <authorList>
            <person name="Goeker M."/>
        </authorList>
    </citation>
    <scope>NUCLEOTIDE SEQUENCE [LARGE SCALE GENOMIC DNA]</scope>
    <source>
        <strain evidence="6 7">DSM 19377</strain>
    </source>
</reference>
<comment type="caution">
    <text evidence="6">The sequence shown here is derived from an EMBL/GenBank/DDBJ whole genome shotgun (WGS) entry which is preliminary data.</text>
</comment>
<dbReference type="PANTHER" id="PTHR48078:SF9">
    <property type="entry name" value="D-SERINE DEHYDRATASE"/>
    <property type="match status" value="1"/>
</dbReference>
<dbReference type="AlphaFoldDB" id="A0A4V2SLD8"/>
<dbReference type="GO" id="GO:0016836">
    <property type="term" value="F:hydro-lyase activity"/>
    <property type="evidence" value="ECO:0007669"/>
    <property type="project" value="UniProtKB-UniRule"/>
</dbReference>
<dbReference type="InterPro" id="IPR011780">
    <property type="entry name" value="D_Ser_am_lyase"/>
</dbReference>
<keyword evidence="7" id="KW-1185">Reference proteome</keyword>
<comment type="catalytic activity">
    <reaction evidence="4">
        <text>D-serine = pyruvate + NH4(+)</text>
        <dbReference type="Rhea" id="RHEA:13977"/>
        <dbReference type="ChEBI" id="CHEBI:15361"/>
        <dbReference type="ChEBI" id="CHEBI:28938"/>
        <dbReference type="ChEBI" id="CHEBI:35247"/>
        <dbReference type="EC" id="4.3.1.18"/>
    </reaction>
</comment>
<keyword evidence="3 4" id="KW-0456">Lyase</keyword>
<evidence type="ECO:0000256" key="2">
    <source>
        <dbReference type="ARBA" id="ARBA00022898"/>
    </source>
</evidence>
<gene>
    <name evidence="4" type="primary">dsdA</name>
    <name evidence="6" type="ORF">EV207_13332</name>
</gene>
<evidence type="ECO:0000256" key="3">
    <source>
        <dbReference type="ARBA" id="ARBA00023239"/>
    </source>
</evidence>
<comment type="cofactor">
    <cofactor evidence="1 4">
        <name>pyridoxal 5'-phosphate</name>
        <dbReference type="ChEBI" id="CHEBI:597326"/>
    </cofactor>
</comment>
<dbReference type="InterPro" id="IPR001926">
    <property type="entry name" value="TrpB-like_PALP"/>
</dbReference>
<dbReference type="GO" id="GO:0030170">
    <property type="term" value="F:pyridoxal phosphate binding"/>
    <property type="evidence" value="ECO:0007669"/>
    <property type="project" value="InterPro"/>
</dbReference>
<evidence type="ECO:0000313" key="6">
    <source>
        <dbReference type="EMBL" id="TCP23026.1"/>
    </source>
</evidence>
<dbReference type="GO" id="GO:0008721">
    <property type="term" value="F:D-serine ammonia-lyase activity"/>
    <property type="evidence" value="ECO:0007669"/>
    <property type="project" value="UniProtKB-EC"/>
</dbReference>
<protein>
    <recommendedName>
        <fullName evidence="4">Probable D-serine dehydratase</fullName>
        <ecNumber evidence="4">4.3.1.18</ecNumber>
    </recommendedName>
    <alternativeName>
        <fullName evidence="4">D-serine deaminase</fullName>
        <shortName evidence="4">DSD</shortName>
    </alternativeName>
</protein>
<evidence type="ECO:0000256" key="4">
    <source>
        <dbReference type="HAMAP-Rule" id="MF_01030"/>
    </source>
</evidence>
<sequence length="447" mass="49451">MKQNVHGKSLTEWQAEFPLLKNIMDLHPVFWTNGKQLPMKEVPPLPVTREDIIEADKRWKRFAPFFEKAFPETKAAKGLIESPLRHIPHMKKRLKDYYNEPFQGNLYLKCDNELPVAGSIKARGGVYEVLKHAEDLAIANGLLKKDDNYEIFTDPAFTSFFSQYSIGVGSTGNLALSIGTISAKLGFNVNVHMSGDAKQWKKELLRSKGVNVYEYNGDFSEAITEGRKQTLEDPNGYFIDDEHSKDLFLGYSVAALRLKEQLLGQGVKVDRDHPLFVYLPCGVGGSPGGIAFGLKQIFGDYVYCIFVEPTHSPSVLIGLMTGEEDKVSVQDFGIDNRTEADGLAVGRPSSFASEISRHLISGIFTIEDDDLYKLLAILADSEGIRVEPSAAAGLMGPAKLAGASFIKKHRLDDKMGKSAHIAWSTGGNLVPEGGMDRFYQKGKGLLR</sequence>
<proteinExistence type="inferred from homology"/>
<accession>A0A4V2SLD8</accession>
<dbReference type="PANTHER" id="PTHR48078">
    <property type="entry name" value="THREONINE DEHYDRATASE, MITOCHONDRIAL-RELATED"/>
    <property type="match status" value="1"/>
</dbReference>
<dbReference type="Proteomes" id="UP000295416">
    <property type="component" value="Unassembled WGS sequence"/>
</dbReference>
<feature type="domain" description="Tryptophan synthase beta chain-like PALP" evidence="5">
    <location>
        <begin position="101"/>
        <end position="403"/>
    </location>
</feature>
<feature type="modified residue" description="N6-(pyridoxal phosphate)lysine" evidence="4">
    <location>
        <position position="121"/>
    </location>
</feature>
<name>A0A4V2SLD8_9BACL</name>
<dbReference type="InterPro" id="IPR050147">
    <property type="entry name" value="Ser/Thr_Dehydratase"/>
</dbReference>
<dbReference type="EMBL" id="SLXK01000033">
    <property type="protein sequence ID" value="TCP23026.1"/>
    <property type="molecule type" value="Genomic_DNA"/>
</dbReference>
<comment type="similarity">
    <text evidence="4">Belongs to the serine/threonine dehydratase family. DsdA subfamily.</text>
</comment>
<evidence type="ECO:0000256" key="1">
    <source>
        <dbReference type="ARBA" id="ARBA00001933"/>
    </source>
</evidence>
<dbReference type="GO" id="GO:0036088">
    <property type="term" value="P:D-serine catabolic process"/>
    <property type="evidence" value="ECO:0007669"/>
    <property type="project" value="TreeGrafter"/>
</dbReference>
<keyword evidence="2 4" id="KW-0663">Pyridoxal phosphate</keyword>